<evidence type="ECO:0000313" key="1">
    <source>
        <dbReference type="EMBL" id="KQB39478.1"/>
    </source>
</evidence>
<evidence type="ECO:0000313" key="2">
    <source>
        <dbReference type="Proteomes" id="UP000050443"/>
    </source>
</evidence>
<dbReference type="AlphaFoldDB" id="A0A0Q0XTH4"/>
<proteinExistence type="predicted"/>
<reference evidence="1 2" key="1">
    <citation type="submission" date="2014-09" db="EMBL/GenBank/DDBJ databases">
        <title>Genome sequence of Flavobacterium aquidurense RC62.</title>
        <authorList>
            <person name="Kim J.F."/>
            <person name="Kwak M.-J."/>
        </authorList>
    </citation>
    <scope>NUCLEOTIDE SEQUENCE [LARGE SCALE GENOMIC DNA]</scope>
    <source>
        <strain evidence="1 2">RC62</strain>
    </source>
</reference>
<dbReference type="STRING" id="362413.RC62_1159"/>
<sequence length="208" mass="23740">MAIQTLNTIKNWFRTGLKPTQAQFWDTWDSFRHKYEKIPAKDIEGIDELFGDKIIPSGQFLIFKVDPNTANELEIGDSVIGYCEGNFLSEATYYGGDTSLMSSFTNTNNSVGRIISFDYNDPNYGDFIIYELNDEVLQRAYSCGTYNGVTLMSKRPGQLEFSVEYFSASYPKTSVQWLELTPGTIIKLRDTIGDFDDSKEFIIPNEER</sequence>
<dbReference type="EMBL" id="JRLF01000012">
    <property type="protein sequence ID" value="KQB39478.1"/>
    <property type="molecule type" value="Genomic_DNA"/>
</dbReference>
<dbReference type="PATRIC" id="fig|362413.3.peg.1134"/>
<comment type="caution">
    <text evidence="1">The sequence shown here is derived from an EMBL/GenBank/DDBJ whole genome shotgun (WGS) entry which is preliminary data.</text>
</comment>
<protein>
    <submittedName>
        <fullName evidence="1">Putative bacteriophage tail fiber protein</fullName>
    </submittedName>
</protein>
<gene>
    <name evidence="1" type="ORF">RC62_1159</name>
</gene>
<name>A0A0Q0XTH4_9FLAO</name>
<accession>A0A0Q0XTH4</accession>
<organism evidence="1 2">
    <name type="scientific">Flavobacterium aquidurense</name>
    <dbReference type="NCBI Taxonomy" id="362413"/>
    <lineage>
        <taxon>Bacteria</taxon>
        <taxon>Pseudomonadati</taxon>
        <taxon>Bacteroidota</taxon>
        <taxon>Flavobacteriia</taxon>
        <taxon>Flavobacteriales</taxon>
        <taxon>Flavobacteriaceae</taxon>
        <taxon>Flavobacterium</taxon>
    </lineage>
</organism>
<dbReference type="Proteomes" id="UP000050443">
    <property type="component" value="Unassembled WGS sequence"/>
</dbReference>
<dbReference type="OrthoDB" id="6315383at2"/>
<dbReference type="RefSeq" id="WP_055095964.1">
    <property type="nucleotide sequence ID" value="NZ_JRLF01000012.1"/>
</dbReference>